<gene>
    <name evidence="2" type="ORF">M0R88_09360</name>
</gene>
<feature type="transmembrane region" description="Helical" evidence="1">
    <location>
        <begin position="281"/>
        <end position="307"/>
    </location>
</feature>
<organism evidence="2 3">
    <name type="scientific">Halorussus gelatinilyticus</name>
    <dbReference type="NCBI Taxonomy" id="2937524"/>
    <lineage>
        <taxon>Archaea</taxon>
        <taxon>Methanobacteriati</taxon>
        <taxon>Methanobacteriota</taxon>
        <taxon>Stenosarchaea group</taxon>
        <taxon>Halobacteria</taxon>
        <taxon>Halobacteriales</taxon>
        <taxon>Haladaptataceae</taxon>
        <taxon>Halorussus</taxon>
    </lineage>
</organism>
<dbReference type="Proteomes" id="UP000830434">
    <property type="component" value="Chromosome"/>
</dbReference>
<keyword evidence="1" id="KW-0472">Membrane</keyword>
<dbReference type="EMBL" id="CP096658">
    <property type="protein sequence ID" value="UPW02280.1"/>
    <property type="molecule type" value="Genomic_DNA"/>
</dbReference>
<keyword evidence="1" id="KW-0812">Transmembrane</keyword>
<dbReference type="GeneID" id="72190061"/>
<accession>A0A8U0IMA7</accession>
<evidence type="ECO:0000256" key="1">
    <source>
        <dbReference type="SAM" id="Phobius"/>
    </source>
</evidence>
<name>A0A8U0IMA7_9EURY</name>
<reference evidence="2" key="1">
    <citation type="submission" date="2022-04" db="EMBL/GenBank/DDBJ databases">
        <title>Diverse halophilic archaea isolated from saline environments.</title>
        <authorList>
            <person name="Cui H.-L."/>
        </authorList>
    </citation>
    <scope>NUCLEOTIDE SEQUENCE</scope>
    <source>
        <strain evidence="2">XZYJT40</strain>
    </source>
</reference>
<dbReference type="KEGG" id="haxz:M0R88_09360"/>
<dbReference type="AlphaFoldDB" id="A0A8U0IMA7"/>
<dbReference type="RefSeq" id="WP_248656664.1">
    <property type="nucleotide sequence ID" value="NZ_CP096658.1"/>
</dbReference>
<evidence type="ECO:0000313" key="3">
    <source>
        <dbReference type="Proteomes" id="UP000830434"/>
    </source>
</evidence>
<keyword evidence="1" id="KW-1133">Transmembrane helix</keyword>
<protein>
    <submittedName>
        <fullName evidence="2">Uncharacterized protein</fullName>
    </submittedName>
</protein>
<proteinExistence type="predicted"/>
<sequence>MTETHKRARCAFAIAVICWSLVAPAAATQTQTEESSPETADEFLDAFRGLEGHPAFQEYSEFEVVRAQAVSTVQVGTFTDAKAERMRLVYEVLVTFDEAYNLSQSGSRIESLERANRTEALVADLRAAGGSQYAALTTLALDRFYQNQGEALHQAALATNDTRSRLDLMKSAATAYKRGGAVQQYSNLVVQRERLQATYQTDVETLNESVAAAGEFLDSCRESCDSAVGALTTHTLSVFDRYASARAASDRLVTAADVTAEHGLSDRAERISEMRERTQSAVASLALASAMLALGFAAAVALVAGLFAHRLTAWARDVDDAQIGDIVATEGVRHG</sequence>
<keyword evidence="3" id="KW-1185">Reference proteome</keyword>
<evidence type="ECO:0000313" key="2">
    <source>
        <dbReference type="EMBL" id="UPW02280.1"/>
    </source>
</evidence>